<feature type="transmembrane region" description="Helical" evidence="1">
    <location>
        <begin position="29"/>
        <end position="50"/>
    </location>
</feature>
<gene>
    <name evidence="2" type="ORF">SAMN05446927_7978</name>
</gene>
<reference evidence="2 3" key="1">
    <citation type="submission" date="2017-09" db="EMBL/GenBank/DDBJ databases">
        <authorList>
            <person name="Varghese N."/>
            <person name="Submissions S."/>
        </authorList>
    </citation>
    <scope>NUCLEOTIDE SEQUENCE [LARGE SCALE GENOMIC DNA]</scope>
    <source>
        <strain evidence="2 3">OK806</strain>
    </source>
</reference>
<proteinExistence type="predicted"/>
<evidence type="ECO:0000313" key="3">
    <source>
        <dbReference type="Proteomes" id="UP000219522"/>
    </source>
</evidence>
<dbReference type="AlphaFoldDB" id="A0A7Z7IEH8"/>
<dbReference type="Proteomes" id="UP000219522">
    <property type="component" value="Unassembled WGS sequence"/>
</dbReference>
<keyword evidence="1" id="KW-1133">Transmembrane helix</keyword>
<keyword evidence="1" id="KW-0812">Transmembrane</keyword>
<evidence type="ECO:0000313" key="2">
    <source>
        <dbReference type="EMBL" id="SOE89396.1"/>
    </source>
</evidence>
<sequence length="76" mass="8427">MAGANLAINGGRPGAVGLSIGESRMDESIVATIVGSSALLIAAMMVVGHYRRERRRQRLIQHLDDACWWHSTRPWR</sequence>
<dbReference type="EMBL" id="OCSU01000003">
    <property type="protein sequence ID" value="SOE89396.1"/>
    <property type="molecule type" value="Genomic_DNA"/>
</dbReference>
<organism evidence="2 3">
    <name type="scientific">Caballeronia arationis</name>
    <dbReference type="NCBI Taxonomy" id="1777142"/>
    <lineage>
        <taxon>Bacteria</taxon>
        <taxon>Pseudomonadati</taxon>
        <taxon>Pseudomonadota</taxon>
        <taxon>Betaproteobacteria</taxon>
        <taxon>Burkholderiales</taxon>
        <taxon>Burkholderiaceae</taxon>
        <taxon>Caballeronia</taxon>
    </lineage>
</organism>
<keyword evidence="1" id="KW-0472">Membrane</keyword>
<comment type="caution">
    <text evidence="2">The sequence shown here is derived from an EMBL/GenBank/DDBJ whole genome shotgun (WGS) entry which is preliminary data.</text>
</comment>
<protein>
    <submittedName>
        <fullName evidence="2">Uncharacterized protein</fullName>
    </submittedName>
</protein>
<evidence type="ECO:0000256" key="1">
    <source>
        <dbReference type="SAM" id="Phobius"/>
    </source>
</evidence>
<accession>A0A7Z7IEH8</accession>
<name>A0A7Z7IEH8_9BURK</name>
<keyword evidence="3" id="KW-1185">Reference proteome</keyword>